<reference evidence="18" key="1">
    <citation type="submission" date="2016-10" db="EMBL/GenBank/DDBJ databases">
        <authorList>
            <person name="Varghese N."/>
            <person name="Submissions S."/>
        </authorList>
    </citation>
    <scope>NUCLEOTIDE SEQUENCE [LARGE SCALE GENOMIC DNA]</scope>
    <source>
        <strain evidence="18">DSM 18887</strain>
    </source>
</reference>
<evidence type="ECO:0000256" key="4">
    <source>
        <dbReference type="ARBA" id="ARBA00022695"/>
    </source>
</evidence>
<sequence>MAGRIPQSFIDDLLARVNVLDIVEARVKLKRTGKNYSGLCPFHKEKSPSFTVNNEKQFYYCFGCGAGGNSLSFLMEHDRLSFPEAVEELAKLAGVEMPKAEGPVDHQREQRIKDIYALLQEASEYYQQQLREHPNKEIAVDYLKNRGLTGQFAARFGIGYAPPGWDNLLKKLARDEETKLRLEQAGMLINKEDSDRYYDRFRERIMFPIRDMRGRVIAFGGRVLGDEKPKYLNSPETDTFHKSRELYGLYEARKYNQSLERLIIVEGYMDVVGLAQYGIGYAVATLGTATTAQHLERILKMVPEVIFCFDGDAAGRKAAKRALDTTMPVITDGKQARFLFLPEGEDPDSLVRQEGCDAFEQRLNESLPLSDFFFKTLEEGADMSSLDGRARFSNQALPLIDQMQPGILKQMMQEKISELTGLSLEQLISVNNLQETTHAHATPEPDYYQGEPDYPDDGYFDYQPEQSDYRSDKKPGKEFTKGGKKFRPAPPGGSAVHFNPASTAVSILLHLPTLADHCGDLEILSASQEEAEKLLYQLNRYLQENPGVTPGILAVDWQEHEHLKPLIRQLNEIAHQTPIIDASNAQQVLSDCLNRLQERHLDREILQLKSQPHLSSEDKQRLNTLIMKQAGSRLRKAPEK</sequence>
<dbReference type="OrthoDB" id="9803773at2"/>
<accession>A0A1H9M7G0</accession>
<dbReference type="GO" id="GO:0003899">
    <property type="term" value="F:DNA-directed RNA polymerase activity"/>
    <property type="evidence" value="ECO:0007669"/>
    <property type="project" value="UniProtKB-UniRule"/>
</dbReference>
<dbReference type="SUPFAM" id="SSF117023">
    <property type="entry name" value="DNA primase DnaG, C-terminal domain"/>
    <property type="match status" value="1"/>
</dbReference>
<dbReference type="InterPro" id="IPR016136">
    <property type="entry name" value="DNA_helicase_N/primase_C"/>
</dbReference>
<dbReference type="InterPro" id="IPR034151">
    <property type="entry name" value="TOPRIM_DnaG_bac"/>
</dbReference>
<dbReference type="HAMAP" id="MF_00974">
    <property type="entry name" value="DNA_primase_DnaG"/>
    <property type="match status" value="1"/>
</dbReference>
<comment type="cofactor">
    <cofactor evidence="12 13 14">
        <name>Zn(2+)</name>
        <dbReference type="ChEBI" id="CHEBI:29105"/>
    </cofactor>
    <text evidence="12 13 14">Binds 1 zinc ion per monomer.</text>
</comment>
<dbReference type="PIRSF" id="PIRSF002811">
    <property type="entry name" value="DnaG"/>
    <property type="match status" value="1"/>
</dbReference>
<dbReference type="InterPro" id="IPR037068">
    <property type="entry name" value="DNA_primase_core_N_sf"/>
</dbReference>
<dbReference type="AlphaFoldDB" id="A0A1H9M7G0"/>
<feature type="region of interest" description="Disordered" evidence="15">
    <location>
        <begin position="466"/>
        <end position="490"/>
    </location>
</feature>
<keyword evidence="4 12" id="KW-0548">Nucleotidyltransferase</keyword>
<dbReference type="FunFam" id="3.90.980.10:FF:000001">
    <property type="entry name" value="DNA primase"/>
    <property type="match status" value="1"/>
</dbReference>
<evidence type="ECO:0000256" key="8">
    <source>
        <dbReference type="ARBA" id="ARBA00022833"/>
    </source>
</evidence>
<keyword evidence="7 12" id="KW-0863">Zinc-finger</keyword>
<evidence type="ECO:0000256" key="5">
    <source>
        <dbReference type="ARBA" id="ARBA00022705"/>
    </source>
</evidence>
<dbReference type="Gene3D" id="1.10.860.10">
    <property type="entry name" value="DNAb Helicase, Chain A"/>
    <property type="match status" value="1"/>
</dbReference>
<evidence type="ECO:0000256" key="10">
    <source>
        <dbReference type="ARBA" id="ARBA00023125"/>
    </source>
</evidence>
<dbReference type="PANTHER" id="PTHR30313:SF2">
    <property type="entry name" value="DNA PRIMASE"/>
    <property type="match status" value="1"/>
</dbReference>
<dbReference type="InterPro" id="IPR030846">
    <property type="entry name" value="DnaG_bac"/>
</dbReference>
<evidence type="ECO:0000256" key="7">
    <source>
        <dbReference type="ARBA" id="ARBA00022771"/>
    </source>
</evidence>
<keyword evidence="5 12" id="KW-0235">DNA replication</keyword>
<dbReference type="Pfam" id="PF01807">
    <property type="entry name" value="Zn_ribbon_DnaG"/>
    <property type="match status" value="1"/>
</dbReference>
<feature type="compositionally biased region" description="Basic and acidic residues" evidence="15">
    <location>
        <begin position="467"/>
        <end position="481"/>
    </location>
</feature>
<dbReference type="PROSITE" id="PS50880">
    <property type="entry name" value="TOPRIM"/>
    <property type="match status" value="1"/>
</dbReference>
<dbReference type="Proteomes" id="UP000198749">
    <property type="component" value="Unassembled WGS sequence"/>
</dbReference>
<keyword evidence="1 12" id="KW-0240">DNA-directed RNA polymerase</keyword>
<keyword evidence="10 12" id="KW-0238">DNA-binding</keyword>
<keyword evidence="8 12" id="KW-0862">Zinc</keyword>
<keyword evidence="2 12" id="KW-0639">Primosome</keyword>
<dbReference type="GO" id="GO:0003677">
    <property type="term" value="F:DNA binding"/>
    <property type="evidence" value="ECO:0007669"/>
    <property type="project" value="UniProtKB-KW"/>
</dbReference>
<evidence type="ECO:0000313" key="17">
    <source>
        <dbReference type="EMBL" id="SER19407.1"/>
    </source>
</evidence>
<dbReference type="InterPro" id="IPR019475">
    <property type="entry name" value="DNA_primase_DnaB-bd"/>
</dbReference>
<dbReference type="EC" id="2.7.7.101" evidence="12"/>
<dbReference type="InterPro" id="IPR050219">
    <property type="entry name" value="DnaG_primase"/>
</dbReference>
<keyword evidence="18" id="KW-1185">Reference proteome</keyword>
<evidence type="ECO:0000256" key="6">
    <source>
        <dbReference type="ARBA" id="ARBA00022723"/>
    </source>
</evidence>
<evidence type="ECO:0000256" key="15">
    <source>
        <dbReference type="SAM" id="MobiDB-lite"/>
    </source>
</evidence>
<dbReference type="InterPro" id="IPR013264">
    <property type="entry name" value="DNAG_N"/>
</dbReference>
<protein>
    <recommendedName>
        <fullName evidence="12 13">DNA primase</fullName>
        <ecNumber evidence="12">2.7.7.101</ecNumber>
    </recommendedName>
</protein>
<dbReference type="FunFam" id="3.40.1360.10:FF:000002">
    <property type="entry name" value="DNA primase"/>
    <property type="match status" value="1"/>
</dbReference>
<dbReference type="Gene3D" id="1.20.50.20">
    <property type="entry name" value="DnaG, RNA polymerase domain, helical bundle"/>
    <property type="match status" value="1"/>
</dbReference>
<dbReference type="GO" id="GO:0006269">
    <property type="term" value="P:DNA replication, synthesis of primer"/>
    <property type="evidence" value="ECO:0007669"/>
    <property type="project" value="UniProtKB-UniRule"/>
</dbReference>
<comment type="subunit">
    <text evidence="12">Monomer. Interacts with DnaB.</text>
</comment>
<dbReference type="Pfam" id="PF13155">
    <property type="entry name" value="Toprim_2"/>
    <property type="match status" value="1"/>
</dbReference>
<dbReference type="GO" id="GO:0008270">
    <property type="term" value="F:zinc ion binding"/>
    <property type="evidence" value="ECO:0007669"/>
    <property type="project" value="UniProtKB-UniRule"/>
</dbReference>
<dbReference type="NCBIfam" id="TIGR01391">
    <property type="entry name" value="dnaG"/>
    <property type="match status" value="1"/>
</dbReference>
<name>A0A1H9M7G0_9GAMM</name>
<dbReference type="InterPro" id="IPR002694">
    <property type="entry name" value="Znf_CHC2"/>
</dbReference>
<dbReference type="RefSeq" id="WP_091362153.1">
    <property type="nucleotide sequence ID" value="NZ_AP025284.1"/>
</dbReference>
<evidence type="ECO:0000259" key="16">
    <source>
        <dbReference type="PROSITE" id="PS50880"/>
    </source>
</evidence>
<dbReference type="Pfam" id="PF08275">
    <property type="entry name" value="DNAG_N"/>
    <property type="match status" value="1"/>
</dbReference>
<evidence type="ECO:0000256" key="11">
    <source>
        <dbReference type="ARBA" id="ARBA00023163"/>
    </source>
</evidence>
<evidence type="ECO:0000256" key="1">
    <source>
        <dbReference type="ARBA" id="ARBA00022478"/>
    </source>
</evidence>
<dbReference type="Gene3D" id="3.90.580.10">
    <property type="entry name" value="Zinc finger, CHC2-type domain"/>
    <property type="match status" value="1"/>
</dbReference>
<comment type="function">
    <text evidence="12 13">RNA polymerase that catalyzes the synthesis of short RNA molecules used as primers for DNA polymerase during DNA replication.</text>
</comment>
<comment type="similarity">
    <text evidence="12 13">Belongs to the DnaG primase family.</text>
</comment>
<dbReference type="SMART" id="SM00766">
    <property type="entry name" value="DnaG_DnaB_bind"/>
    <property type="match status" value="1"/>
</dbReference>
<dbReference type="SUPFAM" id="SSF56731">
    <property type="entry name" value="DNA primase core"/>
    <property type="match status" value="1"/>
</dbReference>
<evidence type="ECO:0000256" key="13">
    <source>
        <dbReference type="PIRNR" id="PIRNR002811"/>
    </source>
</evidence>
<keyword evidence="3 12" id="KW-0808">Transferase</keyword>
<dbReference type="GO" id="GO:0005737">
    <property type="term" value="C:cytoplasm"/>
    <property type="evidence" value="ECO:0007669"/>
    <property type="project" value="TreeGrafter"/>
</dbReference>
<dbReference type="FunFam" id="3.90.580.10:FF:000001">
    <property type="entry name" value="DNA primase"/>
    <property type="match status" value="1"/>
</dbReference>
<dbReference type="SMART" id="SM00400">
    <property type="entry name" value="ZnF_CHCC"/>
    <property type="match status" value="1"/>
</dbReference>
<keyword evidence="11 12" id="KW-0804">Transcription</keyword>
<dbReference type="CDD" id="cd03364">
    <property type="entry name" value="TOPRIM_DnaG_primases"/>
    <property type="match status" value="1"/>
</dbReference>
<evidence type="ECO:0000313" key="18">
    <source>
        <dbReference type="Proteomes" id="UP000198749"/>
    </source>
</evidence>
<organism evidence="17 18">
    <name type="scientific">Amphritea atlantica</name>
    <dbReference type="NCBI Taxonomy" id="355243"/>
    <lineage>
        <taxon>Bacteria</taxon>
        <taxon>Pseudomonadati</taxon>
        <taxon>Pseudomonadota</taxon>
        <taxon>Gammaproteobacteria</taxon>
        <taxon>Oceanospirillales</taxon>
        <taxon>Oceanospirillaceae</taxon>
        <taxon>Amphritea</taxon>
    </lineage>
</organism>
<dbReference type="PANTHER" id="PTHR30313">
    <property type="entry name" value="DNA PRIMASE"/>
    <property type="match status" value="1"/>
</dbReference>
<dbReference type="EMBL" id="FOGB01000023">
    <property type="protein sequence ID" value="SER19407.1"/>
    <property type="molecule type" value="Genomic_DNA"/>
</dbReference>
<feature type="domain" description="Toprim" evidence="16">
    <location>
        <begin position="260"/>
        <end position="342"/>
    </location>
</feature>
<dbReference type="Gene3D" id="3.40.1360.10">
    <property type="match status" value="1"/>
</dbReference>
<keyword evidence="9" id="KW-0460">Magnesium</keyword>
<comment type="catalytic activity">
    <reaction evidence="12">
        <text>ssDNA + n NTP = ssDNA/pppN(pN)n-1 hybrid + (n-1) diphosphate.</text>
        <dbReference type="EC" id="2.7.7.101"/>
    </reaction>
</comment>
<dbReference type="InterPro" id="IPR006171">
    <property type="entry name" value="TOPRIM_dom"/>
</dbReference>
<evidence type="ECO:0000256" key="14">
    <source>
        <dbReference type="PIRSR" id="PIRSR002811-1"/>
    </source>
</evidence>
<dbReference type="InterPro" id="IPR006295">
    <property type="entry name" value="DNA_primase_DnaG"/>
</dbReference>
<gene>
    <name evidence="12" type="primary">dnaG</name>
    <name evidence="17" type="ORF">SAMN03080615_04279</name>
</gene>
<proteinExistence type="inferred from homology"/>
<dbReference type="Pfam" id="PF10410">
    <property type="entry name" value="DnaB_bind"/>
    <property type="match status" value="1"/>
</dbReference>
<dbReference type="Pfam" id="PF08278">
    <property type="entry name" value="DnaG_DnaB_bind"/>
    <property type="match status" value="1"/>
</dbReference>
<dbReference type="GO" id="GO:0000428">
    <property type="term" value="C:DNA-directed RNA polymerase complex"/>
    <property type="evidence" value="ECO:0007669"/>
    <property type="project" value="UniProtKB-KW"/>
</dbReference>
<dbReference type="InterPro" id="IPR036977">
    <property type="entry name" value="DNA_primase_Znf_CHC2"/>
</dbReference>
<dbReference type="InterPro" id="IPR013173">
    <property type="entry name" value="DNA_primase_DnaG_DnaB-bd_dom"/>
</dbReference>
<comment type="domain">
    <text evidence="12">Contains an N-terminal zinc-binding domain, a central core domain that contains the primase activity, and a C-terminal DnaB-binding domain.</text>
</comment>
<dbReference type="GO" id="GO:1990077">
    <property type="term" value="C:primosome complex"/>
    <property type="evidence" value="ECO:0007669"/>
    <property type="project" value="UniProtKB-KW"/>
</dbReference>
<evidence type="ECO:0000256" key="9">
    <source>
        <dbReference type="ARBA" id="ARBA00022842"/>
    </source>
</evidence>
<evidence type="ECO:0000256" key="3">
    <source>
        <dbReference type="ARBA" id="ARBA00022679"/>
    </source>
</evidence>
<keyword evidence="6 12" id="KW-0479">Metal-binding</keyword>
<dbReference type="SMART" id="SM00493">
    <property type="entry name" value="TOPRIM"/>
    <property type="match status" value="1"/>
</dbReference>
<dbReference type="SUPFAM" id="SSF57783">
    <property type="entry name" value="Zinc beta-ribbon"/>
    <property type="match status" value="1"/>
</dbReference>
<dbReference type="STRING" id="355243.SAMN03080615_04279"/>
<evidence type="ECO:0000256" key="12">
    <source>
        <dbReference type="HAMAP-Rule" id="MF_00974"/>
    </source>
</evidence>
<evidence type="ECO:0000256" key="2">
    <source>
        <dbReference type="ARBA" id="ARBA00022515"/>
    </source>
</evidence>
<feature type="zinc finger region" description="CHC2-type" evidence="12 14">
    <location>
        <begin position="40"/>
        <end position="64"/>
    </location>
</feature>
<dbReference type="Gene3D" id="3.90.980.10">
    <property type="entry name" value="DNA primase, catalytic core, N-terminal domain"/>
    <property type="match status" value="1"/>
</dbReference>